<dbReference type="VEuPathDB" id="VectorBase:ISCP_021530"/>
<dbReference type="EMBL" id="DS619588">
    <property type="protein sequence ID" value="EEC00629.1"/>
    <property type="molecule type" value="Genomic_DNA"/>
</dbReference>
<dbReference type="Proteomes" id="UP000001555">
    <property type="component" value="Unassembled WGS sequence"/>
</dbReference>
<dbReference type="AlphaFoldDB" id="B7P207"/>
<feature type="coiled-coil region" evidence="1">
    <location>
        <begin position="53"/>
        <end position="80"/>
    </location>
</feature>
<gene>
    <name evidence="3" type="ORF">IscW_ISCW000152</name>
</gene>
<feature type="non-terminal residue" evidence="3">
    <location>
        <position position="1"/>
    </location>
</feature>
<dbReference type="VEuPathDB" id="VectorBase:ISCI000152"/>
<dbReference type="HOGENOM" id="CLU_1182696_0_0_1"/>
<organism>
    <name type="scientific">Ixodes scapularis</name>
    <name type="common">Black-legged tick</name>
    <name type="synonym">Deer tick</name>
    <dbReference type="NCBI Taxonomy" id="6945"/>
    <lineage>
        <taxon>Eukaryota</taxon>
        <taxon>Metazoa</taxon>
        <taxon>Ecdysozoa</taxon>
        <taxon>Arthropoda</taxon>
        <taxon>Chelicerata</taxon>
        <taxon>Arachnida</taxon>
        <taxon>Acari</taxon>
        <taxon>Parasitiformes</taxon>
        <taxon>Ixodida</taxon>
        <taxon>Ixodoidea</taxon>
        <taxon>Ixodidae</taxon>
        <taxon>Ixodinae</taxon>
        <taxon>Ixodes</taxon>
    </lineage>
</organism>
<sequence>SLFNCWEVLLQEVEVDSQVHGDISRSLGHHVGAMLLEKTFHRKVQSRKIFQHRESFETILVKAEELLNKCQAEYAEAYRTVSRRGFSDPVDAADDAALAAYYDCHNAYVQQLAATNGMLDEYYGNTLPRLLDELQDVYCDLSTVVAQSLLAAADLLASKAHEQAEHYEAVGSSCRAVNAKTDLAGFVRTLFTDRNTGVPLTPPRHHFLTPRGDDESISSGPLKNPTKGVFSPSLA</sequence>
<reference evidence="4" key="2">
    <citation type="submission" date="2020-05" db="UniProtKB">
        <authorList>
            <consortium name="EnsemblMetazoa"/>
        </authorList>
    </citation>
    <scope>IDENTIFICATION</scope>
    <source>
        <strain evidence="4">wikel</strain>
    </source>
</reference>
<keyword evidence="1" id="KW-0175">Coiled coil</keyword>
<dbReference type="SUPFAM" id="SSF103657">
    <property type="entry name" value="BAR/IMD domain-like"/>
    <property type="match status" value="1"/>
</dbReference>
<dbReference type="EMBL" id="ABJB010795849">
    <property type="status" value="NOT_ANNOTATED_CDS"/>
    <property type="molecule type" value="Genomic_DNA"/>
</dbReference>
<evidence type="ECO:0000313" key="4">
    <source>
        <dbReference type="EnsemblMetazoa" id="ISCW000152-PA"/>
    </source>
</evidence>
<keyword evidence="5" id="KW-1185">Reference proteome</keyword>
<proteinExistence type="predicted"/>
<dbReference type="Gene3D" id="1.20.1270.60">
    <property type="entry name" value="Arfaptin homology (AH) domain/BAR domain"/>
    <property type="match status" value="1"/>
</dbReference>
<dbReference type="EnsemblMetazoa" id="ISCW000152-RA">
    <property type="protein sequence ID" value="ISCW000152-PA"/>
    <property type="gene ID" value="ISCW000152"/>
</dbReference>
<dbReference type="VEuPathDB" id="VectorBase:ISCW000152"/>
<dbReference type="EMBL" id="ABJB010031438">
    <property type="status" value="NOT_ANNOTATED_CDS"/>
    <property type="molecule type" value="Genomic_DNA"/>
</dbReference>
<evidence type="ECO:0000313" key="3">
    <source>
        <dbReference type="EMBL" id="EEC00629.1"/>
    </source>
</evidence>
<dbReference type="InParanoid" id="B7P207"/>
<feature type="region of interest" description="Disordered" evidence="2">
    <location>
        <begin position="201"/>
        <end position="235"/>
    </location>
</feature>
<name>B7P207_IXOSC</name>
<evidence type="ECO:0000256" key="2">
    <source>
        <dbReference type="SAM" id="MobiDB-lite"/>
    </source>
</evidence>
<evidence type="ECO:0000256" key="1">
    <source>
        <dbReference type="SAM" id="Coils"/>
    </source>
</evidence>
<accession>B7P207</accession>
<dbReference type="OrthoDB" id="6250593at2759"/>
<evidence type="ECO:0000313" key="5">
    <source>
        <dbReference type="Proteomes" id="UP000001555"/>
    </source>
</evidence>
<dbReference type="InterPro" id="IPR027267">
    <property type="entry name" value="AH/BAR_dom_sf"/>
</dbReference>
<dbReference type="EMBL" id="ABJB011081382">
    <property type="status" value="NOT_ANNOTATED_CDS"/>
    <property type="molecule type" value="Genomic_DNA"/>
</dbReference>
<dbReference type="PaxDb" id="6945-B7P207"/>
<protein>
    <submittedName>
        <fullName evidence="3 4">Uncharacterized protein</fullName>
    </submittedName>
</protein>
<dbReference type="STRING" id="6945.B7P207"/>
<reference evidence="3 5" key="1">
    <citation type="submission" date="2008-03" db="EMBL/GenBank/DDBJ databases">
        <title>Annotation of Ixodes scapularis.</title>
        <authorList>
            <consortium name="Ixodes scapularis Genome Project Consortium"/>
            <person name="Caler E."/>
            <person name="Hannick L.I."/>
            <person name="Bidwell S."/>
            <person name="Joardar V."/>
            <person name="Thiagarajan M."/>
            <person name="Amedeo P."/>
            <person name="Galinsky K.J."/>
            <person name="Schobel S."/>
            <person name="Inman J."/>
            <person name="Hostetler J."/>
            <person name="Miller J."/>
            <person name="Hammond M."/>
            <person name="Megy K."/>
            <person name="Lawson D."/>
            <person name="Kodira C."/>
            <person name="Sutton G."/>
            <person name="Meyer J."/>
            <person name="Hill C.A."/>
            <person name="Birren B."/>
            <person name="Nene V."/>
            <person name="Collins F."/>
            <person name="Alarcon-Chaidez F."/>
            <person name="Wikel S."/>
            <person name="Strausberg R."/>
        </authorList>
    </citation>
    <scope>NUCLEOTIDE SEQUENCE [LARGE SCALE GENOMIC DNA]</scope>
    <source>
        <strain evidence="5">Wikel</strain>
        <strain evidence="3">Wikel colony</strain>
    </source>
</reference>